<reference evidence="1" key="1">
    <citation type="submission" date="2022-10" db="EMBL/GenBank/DDBJ databases">
        <title>Tapping the CABI collections for fungal endophytes: first genome assemblies for Collariella, Neodidymelliopsis, Ascochyta clinopodiicola, Didymella pomorum, Didymosphaeria variabile, Neocosmospora piperis and Neocucurbitaria cava.</title>
        <authorList>
            <person name="Hill R."/>
        </authorList>
    </citation>
    <scope>NUCLEOTIDE SEQUENCE</scope>
    <source>
        <strain evidence="1">IMI 356814</strain>
    </source>
</reference>
<protein>
    <submittedName>
        <fullName evidence="1">Uncharacterized protein</fullName>
    </submittedName>
</protein>
<dbReference type="AlphaFoldDB" id="A0A9W8Y2T1"/>
<comment type="caution">
    <text evidence="1">The sequence shown here is derived from an EMBL/GenBank/DDBJ whole genome shotgun (WGS) entry which is preliminary data.</text>
</comment>
<keyword evidence="2" id="KW-1185">Reference proteome</keyword>
<dbReference type="Proteomes" id="UP001140560">
    <property type="component" value="Unassembled WGS sequence"/>
</dbReference>
<evidence type="ECO:0000313" key="2">
    <source>
        <dbReference type="Proteomes" id="UP001140560"/>
    </source>
</evidence>
<dbReference type="EMBL" id="JAPEUY010000018">
    <property type="protein sequence ID" value="KAJ4364033.1"/>
    <property type="molecule type" value="Genomic_DNA"/>
</dbReference>
<sequence>MSSYDSDNDSATGDPLLIGILGYKCASCNSTTVPQYELSCHESDDHHCRDCLTKTWFAASDEVVRCPHLACGQVCGLMPLNPLAETLHLSNHFYDIERIDRIREQPEVMNNLIAFTREEAEVTLQHIYSLFEDQVLDPVALGGIPGHITKRAPNSLHANFYFNPFYNGLLAEMNVAPKLMTTPLELEEDLGKTLSRLLSTYAKCNYGNELGMWGVDMEHEEAVLDAALENHKLIKDLKGYWEEIIQKWVDLLTWRHLERLSPPEGSAADRHTNNSTNTIINTMAPLPPNWPVLSPLEQLRKDTDFKRTMARLWYWNWLRNHRKLVLLLLCARHRIFAVNSLQVNTLILKDLRCKPLRECLLHVLKVQRELKRCAAMIKQFVREEKVLNKQYWELSA</sequence>
<organism evidence="1 2">
    <name type="scientific">Neocucurbitaria cava</name>
    <dbReference type="NCBI Taxonomy" id="798079"/>
    <lineage>
        <taxon>Eukaryota</taxon>
        <taxon>Fungi</taxon>
        <taxon>Dikarya</taxon>
        <taxon>Ascomycota</taxon>
        <taxon>Pezizomycotina</taxon>
        <taxon>Dothideomycetes</taxon>
        <taxon>Pleosporomycetidae</taxon>
        <taxon>Pleosporales</taxon>
        <taxon>Pleosporineae</taxon>
        <taxon>Cucurbitariaceae</taxon>
        <taxon>Neocucurbitaria</taxon>
    </lineage>
</organism>
<gene>
    <name evidence="1" type="ORF">N0V83_009488</name>
</gene>
<accession>A0A9W8Y2T1</accession>
<evidence type="ECO:0000313" key="1">
    <source>
        <dbReference type="EMBL" id="KAJ4364033.1"/>
    </source>
</evidence>
<dbReference type="OrthoDB" id="3775470at2759"/>
<proteinExistence type="predicted"/>
<name>A0A9W8Y2T1_9PLEO</name>